<keyword evidence="7" id="KW-0539">Nucleus</keyword>
<reference evidence="9" key="2">
    <citation type="submission" date="2022-03" db="EMBL/GenBank/DDBJ databases">
        <title>Draft title - Genomic analysis of global carrot germplasm unveils the trajectory of domestication and the origin of high carotenoid orange carrot.</title>
        <authorList>
            <person name="Iorizzo M."/>
            <person name="Ellison S."/>
            <person name="Senalik D."/>
            <person name="Macko-Podgorni A."/>
            <person name="Grzebelus D."/>
            <person name="Bostan H."/>
            <person name="Rolling W."/>
            <person name="Curaba J."/>
            <person name="Simon P."/>
        </authorList>
    </citation>
    <scope>NUCLEOTIDE SEQUENCE</scope>
    <source>
        <tissue evidence="9">Leaf</tissue>
    </source>
</reference>
<dbReference type="InterPro" id="IPR046347">
    <property type="entry name" value="bZIP_sf"/>
</dbReference>
<dbReference type="KEGG" id="dcr:108223963"/>
<dbReference type="GO" id="GO:0003700">
    <property type="term" value="F:DNA-binding transcription factor activity"/>
    <property type="evidence" value="ECO:0007669"/>
    <property type="project" value="InterPro"/>
</dbReference>
<reference evidence="9" key="1">
    <citation type="journal article" date="2016" name="Nat. Genet.">
        <title>A high-quality carrot genome assembly provides new insights into carotenoid accumulation and asterid genome evolution.</title>
        <authorList>
            <person name="Iorizzo M."/>
            <person name="Ellison S."/>
            <person name="Senalik D."/>
            <person name="Zeng P."/>
            <person name="Satapoomin P."/>
            <person name="Huang J."/>
            <person name="Bowman M."/>
            <person name="Iovene M."/>
            <person name="Sanseverino W."/>
            <person name="Cavagnaro P."/>
            <person name="Yildiz M."/>
            <person name="Macko-Podgorni A."/>
            <person name="Moranska E."/>
            <person name="Grzebelus E."/>
            <person name="Grzebelus D."/>
            <person name="Ashrafi H."/>
            <person name="Zheng Z."/>
            <person name="Cheng S."/>
            <person name="Spooner D."/>
            <person name="Van Deynze A."/>
            <person name="Simon P."/>
        </authorList>
    </citation>
    <scope>NUCLEOTIDE SEQUENCE</scope>
    <source>
        <tissue evidence="9">Leaf</tissue>
    </source>
</reference>
<dbReference type="OrthoDB" id="674948at2759"/>
<gene>
    <name evidence="9" type="ORF">DCAR_0520203</name>
</gene>
<dbReference type="PANTHER" id="PTHR47416:SF8">
    <property type="entry name" value="BASIC-LEUCINE ZIPPER TRANSCRIPTION FACTOR E-RELATED"/>
    <property type="match status" value="1"/>
</dbReference>
<evidence type="ECO:0000256" key="2">
    <source>
        <dbReference type="ARBA" id="ARBA00004389"/>
    </source>
</evidence>
<dbReference type="GO" id="GO:0005789">
    <property type="term" value="C:endoplasmic reticulum membrane"/>
    <property type="evidence" value="ECO:0007669"/>
    <property type="project" value="UniProtKB-SubCell"/>
</dbReference>
<evidence type="ECO:0000256" key="1">
    <source>
        <dbReference type="ARBA" id="ARBA00004123"/>
    </source>
</evidence>
<feature type="compositionally biased region" description="Basic and acidic residues" evidence="8">
    <location>
        <begin position="80"/>
        <end position="91"/>
    </location>
</feature>
<dbReference type="EMBL" id="CP093347">
    <property type="protein sequence ID" value="WOH00828.1"/>
    <property type="molecule type" value="Genomic_DNA"/>
</dbReference>
<evidence type="ECO:0000256" key="5">
    <source>
        <dbReference type="ARBA" id="ARBA00023125"/>
    </source>
</evidence>
<dbReference type="AlphaFoldDB" id="A0A161YLG5"/>
<evidence type="ECO:0000313" key="9">
    <source>
        <dbReference type="EMBL" id="WOH00828.1"/>
    </source>
</evidence>
<feature type="compositionally biased region" description="Basic and acidic residues" evidence="8">
    <location>
        <begin position="114"/>
        <end position="130"/>
    </location>
</feature>
<keyword evidence="10" id="KW-1185">Reference proteome</keyword>
<dbReference type="SUPFAM" id="SSF57959">
    <property type="entry name" value="Leucine zipper domain"/>
    <property type="match status" value="1"/>
</dbReference>
<evidence type="ECO:0000256" key="4">
    <source>
        <dbReference type="ARBA" id="ARBA00023015"/>
    </source>
</evidence>
<dbReference type="GO" id="GO:0005634">
    <property type="term" value="C:nucleus"/>
    <property type="evidence" value="ECO:0007669"/>
    <property type="project" value="UniProtKB-SubCell"/>
</dbReference>
<dbReference type="SMART" id="SM00338">
    <property type="entry name" value="BRLZ"/>
    <property type="match status" value="1"/>
</dbReference>
<dbReference type="GO" id="GO:0003677">
    <property type="term" value="F:DNA binding"/>
    <property type="evidence" value="ECO:0007669"/>
    <property type="project" value="UniProtKB-KW"/>
</dbReference>
<dbReference type="InterPro" id="IPR004827">
    <property type="entry name" value="bZIP"/>
</dbReference>
<dbReference type="Gramene" id="KZM94379">
    <property type="protein sequence ID" value="KZM94379"/>
    <property type="gene ID" value="DCAR_017622"/>
</dbReference>
<dbReference type="Pfam" id="PF00170">
    <property type="entry name" value="bZIP_1"/>
    <property type="match status" value="1"/>
</dbReference>
<keyword evidence="6" id="KW-0804">Transcription</keyword>
<accession>A0A161YLG5</accession>
<evidence type="ECO:0000256" key="6">
    <source>
        <dbReference type="ARBA" id="ARBA00023163"/>
    </source>
</evidence>
<sequence length="292" mass="32757">MSDLITGDDEFNLDQLLNDPDFLNDVNLFDELPGQISGPDPYPNEKFAEIEQLLMNDDFDQSKGDELLFDVLLDSPVESEASRGEVLDDSKTSSPETVVQNGDKDANDGEEDDKNFNEESGDGEKDDPVSKKRKRQERNRDAAVKSRERKKLYVKDLEMKSRYFEGECRRLGMLLNCVIAENQALRLSLHSSKAFDASMTKQESAVLLLESLLLGSLLWFLGNMCLLILPDSLQSTKEEVPLENVDNGNQGSLALVKAGRVEHGLHQNMLGKRCKASRSRMRPSYLVPEVIA</sequence>
<comment type="similarity">
    <text evidence="3">Belongs to the bZIP family.</text>
</comment>
<dbReference type="PANTHER" id="PTHR47416">
    <property type="entry name" value="BASIC-LEUCINE ZIPPER TRANSCRIPTION FACTOR F-RELATED"/>
    <property type="match status" value="1"/>
</dbReference>
<feature type="region of interest" description="Disordered" evidence="8">
    <location>
        <begin position="79"/>
        <end position="146"/>
    </location>
</feature>
<evidence type="ECO:0000313" key="10">
    <source>
        <dbReference type="Proteomes" id="UP000077755"/>
    </source>
</evidence>
<proteinExistence type="inferred from homology"/>
<evidence type="ECO:0000256" key="7">
    <source>
        <dbReference type="ARBA" id="ARBA00023242"/>
    </source>
</evidence>
<comment type="subcellular location">
    <subcellularLocation>
        <location evidence="2">Endoplasmic reticulum membrane</location>
        <topology evidence="2">Single-pass membrane protein</topology>
    </subcellularLocation>
    <subcellularLocation>
        <location evidence="1">Nucleus</location>
    </subcellularLocation>
</comment>
<evidence type="ECO:0000256" key="3">
    <source>
        <dbReference type="ARBA" id="ARBA00007163"/>
    </source>
</evidence>
<protein>
    <submittedName>
        <fullName evidence="9">Uncharacterized protein</fullName>
    </submittedName>
</protein>
<dbReference type="Proteomes" id="UP000077755">
    <property type="component" value="Chromosome 5"/>
</dbReference>
<evidence type="ECO:0000256" key="8">
    <source>
        <dbReference type="SAM" id="MobiDB-lite"/>
    </source>
</evidence>
<keyword evidence="4" id="KW-0805">Transcription regulation</keyword>
<keyword evidence="5" id="KW-0238">DNA-binding</keyword>
<dbReference type="PROSITE" id="PS00036">
    <property type="entry name" value="BZIP_BASIC"/>
    <property type="match status" value="1"/>
</dbReference>
<organism evidence="9 10">
    <name type="scientific">Daucus carota subsp. sativus</name>
    <name type="common">Carrot</name>
    <dbReference type="NCBI Taxonomy" id="79200"/>
    <lineage>
        <taxon>Eukaryota</taxon>
        <taxon>Viridiplantae</taxon>
        <taxon>Streptophyta</taxon>
        <taxon>Embryophyta</taxon>
        <taxon>Tracheophyta</taxon>
        <taxon>Spermatophyta</taxon>
        <taxon>Magnoliopsida</taxon>
        <taxon>eudicotyledons</taxon>
        <taxon>Gunneridae</taxon>
        <taxon>Pentapetalae</taxon>
        <taxon>asterids</taxon>
        <taxon>campanulids</taxon>
        <taxon>Apiales</taxon>
        <taxon>Apiaceae</taxon>
        <taxon>Apioideae</taxon>
        <taxon>Scandiceae</taxon>
        <taxon>Daucinae</taxon>
        <taxon>Daucus</taxon>
        <taxon>Daucus sect. Daucus</taxon>
    </lineage>
</organism>
<dbReference type="Gene3D" id="1.20.5.170">
    <property type="match status" value="1"/>
</dbReference>
<name>A0A161YLG5_DAUCS</name>
<dbReference type="OMA" id="LERECMR"/>
<dbReference type="CDD" id="cd14704">
    <property type="entry name" value="bZIP_HY5-like"/>
    <property type="match status" value="1"/>
</dbReference>
<dbReference type="PROSITE" id="PS50217">
    <property type="entry name" value="BZIP"/>
    <property type="match status" value="1"/>
</dbReference>